<dbReference type="SUPFAM" id="SSF53067">
    <property type="entry name" value="Actin-like ATPase domain"/>
    <property type="match status" value="2"/>
</dbReference>
<evidence type="ECO:0000256" key="1">
    <source>
        <dbReference type="ARBA" id="ARBA00022741"/>
    </source>
</evidence>
<dbReference type="GO" id="GO:0140662">
    <property type="term" value="F:ATP-dependent protein folding chaperone"/>
    <property type="evidence" value="ECO:0007669"/>
    <property type="project" value="InterPro"/>
</dbReference>
<comment type="caution">
    <text evidence="3">The sequence shown here is derived from an EMBL/GenBank/DDBJ whole genome shotgun (WGS) entry which is preliminary data.</text>
</comment>
<dbReference type="InterPro" id="IPR043129">
    <property type="entry name" value="ATPase_NBD"/>
</dbReference>
<dbReference type="Gene3D" id="3.90.640.10">
    <property type="entry name" value="Actin, Chain A, domain 4"/>
    <property type="match status" value="1"/>
</dbReference>
<dbReference type="Proteomes" id="UP000799429">
    <property type="component" value="Unassembled WGS sequence"/>
</dbReference>
<evidence type="ECO:0000313" key="3">
    <source>
        <dbReference type="EMBL" id="KAF2837829.1"/>
    </source>
</evidence>
<dbReference type="EMBL" id="MU006098">
    <property type="protein sequence ID" value="KAF2837829.1"/>
    <property type="molecule type" value="Genomic_DNA"/>
</dbReference>
<name>A0A9P4S8G0_9PEZI</name>
<gene>
    <name evidence="3" type="ORF">M501DRAFT_1017599</name>
</gene>
<dbReference type="Gene3D" id="3.30.420.40">
    <property type="match status" value="2"/>
</dbReference>
<keyword evidence="1" id="KW-0547">Nucleotide-binding</keyword>
<protein>
    <submittedName>
        <fullName evidence="3">Actin-like ATPase domain-containing protein</fullName>
    </submittedName>
</protein>
<dbReference type="OrthoDB" id="2963168at2759"/>
<organism evidence="3 4">
    <name type="scientific">Patellaria atrata CBS 101060</name>
    <dbReference type="NCBI Taxonomy" id="1346257"/>
    <lineage>
        <taxon>Eukaryota</taxon>
        <taxon>Fungi</taxon>
        <taxon>Dikarya</taxon>
        <taxon>Ascomycota</taxon>
        <taxon>Pezizomycotina</taxon>
        <taxon>Dothideomycetes</taxon>
        <taxon>Dothideomycetes incertae sedis</taxon>
        <taxon>Patellariales</taxon>
        <taxon>Patellariaceae</taxon>
        <taxon>Patellaria</taxon>
    </lineage>
</organism>
<proteinExistence type="predicted"/>
<dbReference type="InterPro" id="IPR013126">
    <property type="entry name" value="Hsp_70_fam"/>
</dbReference>
<reference evidence="3" key="1">
    <citation type="journal article" date="2020" name="Stud. Mycol.">
        <title>101 Dothideomycetes genomes: a test case for predicting lifestyles and emergence of pathogens.</title>
        <authorList>
            <person name="Haridas S."/>
            <person name="Albert R."/>
            <person name="Binder M."/>
            <person name="Bloem J."/>
            <person name="Labutti K."/>
            <person name="Salamov A."/>
            <person name="Andreopoulos B."/>
            <person name="Baker S."/>
            <person name="Barry K."/>
            <person name="Bills G."/>
            <person name="Bluhm B."/>
            <person name="Cannon C."/>
            <person name="Castanera R."/>
            <person name="Culley D."/>
            <person name="Daum C."/>
            <person name="Ezra D."/>
            <person name="Gonzalez J."/>
            <person name="Henrissat B."/>
            <person name="Kuo A."/>
            <person name="Liang C."/>
            <person name="Lipzen A."/>
            <person name="Lutzoni F."/>
            <person name="Magnuson J."/>
            <person name="Mondo S."/>
            <person name="Nolan M."/>
            <person name="Ohm R."/>
            <person name="Pangilinan J."/>
            <person name="Park H.-J."/>
            <person name="Ramirez L."/>
            <person name="Alfaro M."/>
            <person name="Sun H."/>
            <person name="Tritt A."/>
            <person name="Yoshinaga Y."/>
            <person name="Zwiers L.-H."/>
            <person name="Turgeon B."/>
            <person name="Goodwin S."/>
            <person name="Spatafora J."/>
            <person name="Crous P."/>
            <person name="Grigoriev I."/>
        </authorList>
    </citation>
    <scope>NUCLEOTIDE SEQUENCE</scope>
    <source>
        <strain evidence="3">CBS 101060</strain>
    </source>
</reference>
<evidence type="ECO:0000313" key="4">
    <source>
        <dbReference type="Proteomes" id="UP000799429"/>
    </source>
</evidence>
<sequence length="628" mass="70695">MRSPAGVDPTQTPANRLVFALDYGTTYTGFAWCESTSVTDVFRLEDIKVHQDWPGIDGSSNEVKVPSVISYSPAPDAASQWGNDISPKSETIKWTKLELDPRDKIEELKSILRALDSTKNLDLRAIQKLPGGIPPGTTKDSVEIATEYLARFRKHVMRSLQQGDHINEDAFSRIPIDLVVTIPAVWSESALNRTFRAINDAGFNVKQLPTLRRTFILSEAEATAFYILNHLNESEDMELMVGDCFVVCDAGGGTVDLVSYRIVELEPTFRTEQIGTATGDRCGASFIDLDFQNWLKKKLGPKYYAELAKDSPDEFGAHTVVSSNMRAVINGFETIKKQFGKPNLQDPEYIPLPAGVNFEDDQMKGIQDGELLITRAEIKQLFRPWVDRVIDLIAGQITQVDLQRSMVRTIFLSGGFAESDFLLKEVREFTRLRRIQVDRGPHSWSAVARGAVAKALGRGVEGLTWVRPCPRHFGVITSQAYSAYSHASGDVIVDHVDGRRKAKEQVAWLIRKDDALLSDKPKVITSYFTRTFTLQDRSNFQTTFIALDDKYAPEQYSQVPQNRSVVTAIPYDLSRIPPEQFTQEKHSRTNQRYYTANLEIRVTIDTNVKVSIFFKNTELKTFETSLEA</sequence>
<dbReference type="GO" id="GO:0005524">
    <property type="term" value="F:ATP binding"/>
    <property type="evidence" value="ECO:0007669"/>
    <property type="project" value="UniProtKB-KW"/>
</dbReference>
<dbReference type="CDD" id="cd10170">
    <property type="entry name" value="ASKHA_NBD_HSP70"/>
    <property type="match status" value="1"/>
</dbReference>
<evidence type="ECO:0000256" key="2">
    <source>
        <dbReference type="ARBA" id="ARBA00022840"/>
    </source>
</evidence>
<dbReference type="AlphaFoldDB" id="A0A9P4S8G0"/>
<dbReference type="PANTHER" id="PTHR14187:SF82">
    <property type="entry name" value="FAMILY CHAPERONE, PUTATIVE (AFU_ORTHOLOGUE AFUA_7G08575)-RELATED"/>
    <property type="match status" value="1"/>
</dbReference>
<dbReference type="PANTHER" id="PTHR14187">
    <property type="entry name" value="ALPHA KINASE/ELONGATION FACTOR 2 KINASE"/>
    <property type="match status" value="1"/>
</dbReference>
<keyword evidence="2" id="KW-0067">ATP-binding</keyword>
<accession>A0A9P4S8G0</accession>
<dbReference type="Pfam" id="PF00012">
    <property type="entry name" value="HSP70"/>
    <property type="match status" value="1"/>
</dbReference>
<keyword evidence="4" id="KW-1185">Reference proteome</keyword>